<dbReference type="PANTHER" id="PTHR34477:SF1">
    <property type="entry name" value="UPF0213 PROTEIN YHBQ"/>
    <property type="match status" value="1"/>
</dbReference>
<sequence length="88" mass="9698">MTYWVYILRCADGTLYTGITDCLERRLAAHNSGRGAKYTRGRVPVALVYREACPDKSAALRREYAVKQLSRGGKLALIARGGVTPPAR</sequence>
<gene>
    <name evidence="3" type="ORF">NE579_03315</name>
</gene>
<name>A0AAW5JPD0_9FIRM</name>
<evidence type="ECO:0000256" key="1">
    <source>
        <dbReference type="ARBA" id="ARBA00007435"/>
    </source>
</evidence>
<dbReference type="Gene3D" id="3.40.1440.10">
    <property type="entry name" value="GIY-YIG endonuclease"/>
    <property type="match status" value="1"/>
</dbReference>
<dbReference type="EMBL" id="JANFYS010000004">
    <property type="protein sequence ID" value="MCQ4769498.1"/>
    <property type="molecule type" value="Genomic_DNA"/>
</dbReference>
<dbReference type="SUPFAM" id="SSF82771">
    <property type="entry name" value="GIY-YIG endonuclease"/>
    <property type="match status" value="1"/>
</dbReference>
<dbReference type="InterPro" id="IPR000305">
    <property type="entry name" value="GIY-YIG_endonuc"/>
</dbReference>
<feature type="domain" description="GIY-YIG" evidence="2">
    <location>
        <begin position="1"/>
        <end position="76"/>
    </location>
</feature>
<organism evidence="3 4">
    <name type="scientific">Intestinimonas massiliensis</name>
    <name type="common">ex Afouda et al. 2020</name>
    <dbReference type="NCBI Taxonomy" id="1673721"/>
    <lineage>
        <taxon>Bacteria</taxon>
        <taxon>Bacillati</taxon>
        <taxon>Bacillota</taxon>
        <taxon>Clostridia</taxon>
        <taxon>Eubacteriales</taxon>
        <taxon>Intestinimonas</taxon>
    </lineage>
</organism>
<protein>
    <submittedName>
        <fullName evidence="3">GIY-YIG nuclease family protein</fullName>
    </submittedName>
</protein>
<reference evidence="3" key="1">
    <citation type="submission" date="2022-06" db="EMBL/GenBank/DDBJ databases">
        <title>Isolation of gut microbiota from human fecal samples.</title>
        <authorList>
            <person name="Pamer E.G."/>
            <person name="Barat B."/>
            <person name="Waligurski E."/>
            <person name="Medina S."/>
            <person name="Paddock L."/>
            <person name="Mostad J."/>
        </authorList>
    </citation>
    <scope>NUCLEOTIDE SEQUENCE</scope>
    <source>
        <strain evidence="3">DFI.9.91</strain>
    </source>
</reference>
<dbReference type="AlphaFoldDB" id="A0AAW5JPD0"/>
<dbReference type="PANTHER" id="PTHR34477">
    <property type="entry name" value="UPF0213 PROTEIN YHBQ"/>
    <property type="match status" value="1"/>
</dbReference>
<proteinExistence type="inferred from homology"/>
<evidence type="ECO:0000259" key="2">
    <source>
        <dbReference type="PROSITE" id="PS50164"/>
    </source>
</evidence>
<accession>A0AAW5JPD0</accession>
<dbReference type="InterPro" id="IPR035901">
    <property type="entry name" value="GIY-YIG_endonuc_sf"/>
</dbReference>
<evidence type="ECO:0000313" key="3">
    <source>
        <dbReference type="EMBL" id="MCQ4769498.1"/>
    </source>
</evidence>
<evidence type="ECO:0000313" key="4">
    <source>
        <dbReference type="Proteomes" id="UP001204562"/>
    </source>
</evidence>
<dbReference type="InterPro" id="IPR050190">
    <property type="entry name" value="UPF0213_domain"/>
</dbReference>
<dbReference type="Pfam" id="PF01541">
    <property type="entry name" value="GIY-YIG"/>
    <property type="match status" value="1"/>
</dbReference>
<dbReference type="Proteomes" id="UP001204562">
    <property type="component" value="Unassembled WGS sequence"/>
</dbReference>
<dbReference type="RefSeq" id="WP_256303249.1">
    <property type="nucleotide sequence ID" value="NZ_JANFYS010000004.1"/>
</dbReference>
<comment type="similarity">
    <text evidence="1">Belongs to the UPF0213 family.</text>
</comment>
<dbReference type="PROSITE" id="PS50164">
    <property type="entry name" value="GIY_YIG"/>
    <property type="match status" value="1"/>
</dbReference>
<dbReference type="CDD" id="cd10456">
    <property type="entry name" value="GIY-YIG_UPF0213"/>
    <property type="match status" value="1"/>
</dbReference>
<comment type="caution">
    <text evidence="3">The sequence shown here is derived from an EMBL/GenBank/DDBJ whole genome shotgun (WGS) entry which is preliminary data.</text>
</comment>